<dbReference type="STRING" id="392484.LP43_0035"/>
<feature type="chain" id="PRO_5001959607" description="Porin" evidence="1">
    <location>
        <begin position="22"/>
        <end position="185"/>
    </location>
</feature>
<evidence type="ECO:0008006" key="4">
    <source>
        <dbReference type="Google" id="ProtNLM"/>
    </source>
</evidence>
<evidence type="ECO:0000313" key="2">
    <source>
        <dbReference type="EMBL" id="KGM07619.1"/>
    </source>
</evidence>
<name>A0A0A0BKJ5_9GAMM</name>
<comment type="caution">
    <text evidence="2">The sequence shown here is derived from an EMBL/GenBank/DDBJ whole genome shotgun (WGS) entry which is preliminary data.</text>
</comment>
<proteinExistence type="predicted"/>
<dbReference type="Proteomes" id="UP000029999">
    <property type="component" value="Unassembled WGS sequence"/>
</dbReference>
<feature type="signal peptide" evidence="1">
    <location>
        <begin position="1"/>
        <end position="21"/>
    </location>
</feature>
<reference evidence="2 3" key="1">
    <citation type="submission" date="2014-09" db="EMBL/GenBank/DDBJ databases">
        <authorList>
            <person name="Grob C."/>
            <person name="Taubert M."/>
            <person name="Howat A.M."/>
            <person name="Burns O.J."/>
            <person name="Dixon J.L."/>
            <person name="Chen Y."/>
            <person name="Murrell J.C."/>
        </authorList>
    </citation>
    <scope>NUCLEOTIDE SEQUENCE [LARGE SCALE GENOMIC DNA]</scope>
    <source>
        <strain evidence="2">L4</strain>
    </source>
</reference>
<dbReference type="EMBL" id="JRQD01000001">
    <property type="protein sequence ID" value="KGM07619.1"/>
    <property type="molecule type" value="Genomic_DNA"/>
</dbReference>
<keyword evidence="1" id="KW-0732">Signal</keyword>
<evidence type="ECO:0000256" key="1">
    <source>
        <dbReference type="SAM" id="SignalP"/>
    </source>
</evidence>
<evidence type="ECO:0000313" key="3">
    <source>
        <dbReference type="Proteomes" id="UP000029999"/>
    </source>
</evidence>
<gene>
    <name evidence="2" type="ORF">LP43_0035</name>
</gene>
<accession>A0A0A0BKJ5</accession>
<protein>
    <recommendedName>
        <fullName evidence="4">Porin</fullName>
    </recommendedName>
</protein>
<organism evidence="2 3">
    <name type="scientific">Methylophaga thiooxydans</name>
    <dbReference type="NCBI Taxonomy" id="392484"/>
    <lineage>
        <taxon>Bacteria</taxon>
        <taxon>Pseudomonadati</taxon>
        <taxon>Pseudomonadota</taxon>
        <taxon>Gammaproteobacteria</taxon>
        <taxon>Thiotrichales</taxon>
        <taxon>Piscirickettsiaceae</taxon>
        <taxon>Methylophaga</taxon>
    </lineage>
</organism>
<sequence length="185" mass="19937">MKKLLTLAFAMFTLLSSNAYAGFVANYDLVTTNSGSSEQTDNQAYAGLVWTWGEITPSAVIGFSHGKVESDGDTQGVHASLSINFLDGIQLGKVKLTYLNGKEDFQGEAGIGYDLINKAFLIPVGVNAPYLAAGLDVSWEAIEPYFMLHTRDKFDKPNERSVTECRNVGLGGAYIDADCTIPAPL</sequence>
<dbReference type="AlphaFoldDB" id="A0A0A0BKJ5"/>
<dbReference type="RefSeq" id="WP_036310805.1">
    <property type="nucleotide sequence ID" value="NZ_JRQD01000001.1"/>
</dbReference>